<proteinExistence type="inferred from homology"/>
<dbReference type="Proteomes" id="UP000094336">
    <property type="component" value="Unassembled WGS sequence"/>
</dbReference>
<dbReference type="InterPro" id="IPR032675">
    <property type="entry name" value="LRR_dom_sf"/>
</dbReference>
<reference evidence="8" key="1">
    <citation type="submission" date="2016-05" db="EMBL/GenBank/DDBJ databases">
        <title>Comparative genomics of biotechnologically important yeasts.</title>
        <authorList>
            <consortium name="DOE Joint Genome Institute"/>
            <person name="Riley R."/>
            <person name="Haridas S."/>
            <person name="Wolfe K.H."/>
            <person name="Lopes M.R."/>
            <person name="Hittinger C.T."/>
            <person name="Goker M."/>
            <person name="Salamov A."/>
            <person name="Wisecaver J."/>
            <person name="Long T.M."/>
            <person name="Aerts A.L."/>
            <person name="Barry K."/>
            <person name="Choi C."/>
            <person name="Clum A."/>
            <person name="Coughlan A.Y."/>
            <person name="Deshpande S."/>
            <person name="Douglass A.P."/>
            <person name="Hanson S.J."/>
            <person name="Klenk H.-P."/>
            <person name="Labutti K."/>
            <person name="Lapidus A."/>
            <person name="Lindquist E."/>
            <person name="Lipzen A."/>
            <person name="Meier-Kolthoff J.P."/>
            <person name="Ohm R.A."/>
            <person name="Otillar R.P."/>
            <person name="Pangilinan J."/>
            <person name="Peng Y."/>
            <person name="Rokas A."/>
            <person name="Rosa C.A."/>
            <person name="Scheuner C."/>
            <person name="Sibirny A.A."/>
            <person name="Slot J.C."/>
            <person name="Stielow J.B."/>
            <person name="Sun H."/>
            <person name="Kurtzman C.P."/>
            <person name="Blackwell M."/>
            <person name="Grigoriev I.V."/>
            <person name="Jeffries T.W."/>
        </authorList>
    </citation>
    <scope>NUCLEOTIDE SEQUENCE [LARGE SCALE GENOMIC DNA]</scope>
    <source>
        <strain evidence="8">NRRL Y-12698</strain>
    </source>
</reference>
<dbReference type="GO" id="GO:0030620">
    <property type="term" value="F:U2 snRNA binding"/>
    <property type="evidence" value="ECO:0007669"/>
    <property type="project" value="InterPro"/>
</dbReference>
<keyword evidence="8" id="KW-1185">Reference proteome</keyword>
<name>A0A1E3QHK5_9ASCO</name>
<gene>
    <name evidence="7" type="ORF">BABINDRAFT_163689</name>
</gene>
<dbReference type="SUPFAM" id="SSF52058">
    <property type="entry name" value="L domain-like"/>
    <property type="match status" value="1"/>
</dbReference>
<evidence type="ECO:0000256" key="4">
    <source>
        <dbReference type="ARBA" id="ARBA00023242"/>
    </source>
</evidence>
<dbReference type="InterPro" id="IPR001611">
    <property type="entry name" value="Leu-rich_rpt"/>
</dbReference>
<sequence length="240" mass="26814">MKLTPQLINNAPTFLNPQRNRVINLRGLQILYIENLGVTKNLNDVIDLTDNDLLVLGNFPHLPKCHTVLAAKNQIHTLQTSLSEQLPNLATLSLTSNNITHLSDLTSLSKCEELHTVALLHNPVIKVEHYRLFALWAIPSLKILDFEKIKDAERRAATALFGTLSEPSALATSILQLKSQNFAKYNPVTTEKISKQDQTMASVVKKLNDKDRAKLLEELTNATSLGEIDRIETALKNGYM</sequence>
<dbReference type="GO" id="GO:0071014">
    <property type="term" value="C:post-mRNA release spliceosomal complex"/>
    <property type="evidence" value="ECO:0007669"/>
    <property type="project" value="EnsemblFungi"/>
</dbReference>
<dbReference type="GeneID" id="30147900"/>
<dbReference type="Gene3D" id="3.80.10.10">
    <property type="entry name" value="Ribonuclease Inhibitor"/>
    <property type="match status" value="1"/>
</dbReference>
<evidence type="ECO:0000256" key="5">
    <source>
        <dbReference type="ARBA" id="ARBA00024196"/>
    </source>
</evidence>
<dbReference type="PANTHER" id="PTHR10552">
    <property type="entry name" value="U2 SMALL NUCLEAR RIBONUCLEOPROTEIN A"/>
    <property type="match status" value="1"/>
</dbReference>
<protein>
    <recommendedName>
        <fullName evidence="6">U2 small nuclear ribonucleoprotein A'</fullName>
    </recommendedName>
</protein>
<comment type="similarity">
    <text evidence="5">Belongs to the U2 small nuclear ribonucleoprotein A family.</text>
</comment>
<comment type="subcellular location">
    <subcellularLocation>
        <location evidence="1">Nucleus</location>
    </subcellularLocation>
</comment>
<dbReference type="InterPro" id="IPR044640">
    <property type="entry name" value="RU2A"/>
</dbReference>
<dbReference type="GO" id="GO:0000398">
    <property type="term" value="P:mRNA splicing, via spliceosome"/>
    <property type="evidence" value="ECO:0007669"/>
    <property type="project" value="InterPro"/>
</dbReference>
<organism evidence="7 8">
    <name type="scientific">Babjeviella inositovora NRRL Y-12698</name>
    <dbReference type="NCBI Taxonomy" id="984486"/>
    <lineage>
        <taxon>Eukaryota</taxon>
        <taxon>Fungi</taxon>
        <taxon>Dikarya</taxon>
        <taxon>Ascomycota</taxon>
        <taxon>Saccharomycotina</taxon>
        <taxon>Pichiomycetes</taxon>
        <taxon>Serinales incertae sedis</taxon>
        <taxon>Babjeviella</taxon>
    </lineage>
</organism>
<dbReference type="EMBL" id="KV454442">
    <property type="protein sequence ID" value="ODQ77176.1"/>
    <property type="molecule type" value="Genomic_DNA"/>
</dbReference>
<evidence type="ECO:0000313" key="7">
    <source>
        <dbReference type="EMBL" id="ODQ77176.1"/>
    </source>
</evidence>
<dbReference type="STRING" id="984486.A0A1E3QHK5"/>
<dbReference type="AlphaFoldDB" id="A0A1E3QHK5"/>
<evidence type="ECO:0000256" key="3">
    <source>
        <dbReference type="ARBA" id="ARBA00022737"/>
    </source>
</evidence>
<keyword evidence="3" id="KW-0677">Repeat</keyword>
<keyword evidence="2" id="KW-0433">Leucine-rich repeat</keyword>
<dbReference type="OrthoDB" id="433501at2759"/>
<evidence type="ECO:0000256" key="2">
    <source>
        <dbReference type="ARBA" id="ARBA00022614"/>
    </source>
</evidence>
<evidence type="ECO:0000256" key="6">
    <source>
        <dbReference type="ARBA" id="ARBA00024238"/>
    </source>
</evidence>
<accession>A0A1E3QHK5</accession>
<keyword evidence="4" id="KW-0539">Nucleus</keyword>
<evidence type="ECO:0000313" key="8">
    <source>
        <dbReference type="Proteomes" id="UP000094336"/>
    </source>
</evidence>
<dbReference type="GO" id="GO:0005686">
    <property type="term" value="C:U2 snRNP"/>
    <property type="evidence" value="ECO:0007669"/>
    <property type="project" value="EnsemblFungi"/>
</dbReference>
<dbReference type="RefSeq" id="XP_018982504.1">
    <property type="nucleotide sequence ID" value="XM_019130047.1"/>
</dbReference>
<dbReference type="PANTHER" id="PTHR10552:SF6">
    <property type="entry name" value="U2 SMALL NUCLEAR RIBONUCLEOPROTEIN A"/>
    <property type="match status" value="1"/>
</dbReference>
<dbReference type="PROSITE" id="PS51450">
    <property type="entry name" value="LRR"/>
    <property type="match status" value="1"/>
</dbReference>
<evidence type="ECO:0000256" key="1">
    <source>
        <dbReference type="ARBA" id="ARBA00004123"/>
    </source>
</evidence>
<dbReference type="Pfam" id="PF14580">
    <property type="entry name" value="LRR_9"/>
    <property type="match status" value="1"/>
</dbReference>